<protein>
    <recommendedName>
        <fullName evidence="1">Ribbon-helix-helix protein CopG domain-containing protein</fullName>
    </recommendedName>
</protein>
<reference evidence="2" key="2">
    <citation type="submission" date="2023-01" db="EMBL/GenBank/DDBJ databases">
        <authorList>
            <person name="Sun Q."/>
            <person name="Evtushenko L."/>
        </authorList>
    </citation>
    <scope>NUCLEOTIDE SEQUENCE</scope>
    <source>
        <strain evidence="2">VKM B-2789</strain>
    </source>
</reference>
<dbReference type="SUPFAM" id="SSF47598">
    <property type="entry name" value="Ribbon-helix-helix"/>
    <property type="match status" value="1"/>
</dbReference>
<dbReference type="Proteomes" id="UP001143330">
    <property type="component" value="Unassembled WGS sequence"/>
</dbReference>
<sequence length="62" mass="6912">MTKQPFTTRIDADVLALARQLADAERRSITALIEVALLEYAERRGISVAEKSQEVAEPKRGK</sequence>
<dbReference type="InterPro" id="IPR010985">
    <property type="entry name" value="Ribbon_hlx_hlx"/>
</dbReference>
<evidence type="ECO:0000313" key="3">
    <source>
        <dbReference type="Proteomes" id="UP001143330"/>
    </source>
</evidence>
<organism evidence="2 3">
    <name type="scientific">Ancylobacter defluvii</name>
    <dbReference type="NCBI Taxonomy" id="1282440"/>
    <lineage>
        <taxon>Bacteria</taxon>
        <taxon>Pseudomonadati</taxon>
        <taxon>Pseudomonadota</taxon>
        <taxon>Alphaproteobacteria</taxon>
        <taxon>Hyphomicrobiales</taxon>
        <taxon>Xanthobacteraceae</taxon>
        <taxon>Ancylobacter</taxon>
    </lineage>
</organism>
<evidence type="ECO:0000313" key="2">
    <source>
        <dbReference type="EMBL" id="GLK82917.1"/>
    </source>
</evidence>
<name>A0A9W6N9V5_9HYPH</name>
<dbReference type="InterPro" id="IPR002145">
    <property type="entry name" value="CopG"/>
</dbReference>
<dbReference type="EMBL" id="BSFM01000005">
    <property type="protein sequence ID" value="GLK82917.1"/>
    <property type="molecule type" value="Genomic_DNA"/>
</dbReference>
<gene>
    <name evidence="2" type="ORF">GCM10017653_09860</name>
</gene>
<feature type="domain" description="Ribbon-helix-helix protein CopG" evidence="1">
    <location>
        <begin position="9"/>
        <end position="43"/>
    </location>
</feature>
<evidence type="ECO:0000259" key="1">
    <source>
        <dbReference type="Pfam" id="PF01402"/>
    </source>
</evidence>
<comment type="caution">
    <text evidence="2">The sequence shown here is derived from an EMBL/GenBank/DDBJ whole genome shotgun (WGS) entry which is preliminary data.</text>
</comment>
<proteinExistence type="predicted"/>
<dbReference type="Pfam" id="PF01402">
    <property type="entry name" value="RHH_1"/>
    <property type="match status" value="1"/>
</dbReference>
<reference evidence="2" key="1">
    <citation type="journal article" date="2014" name="Int. J. Syst. Evol. Microbiol.">
        <title>Complete genome sequence of Corynebacterium casei LMG S-19264T (=DSM 44701T), isolated from a smear-ripened cheese.</title>
        <authorList>
            <consortium name="US DOE Joint Genome Institute (JGI-PGF)"/>
            <person name="Walter F."/>
            <person name="Albersmeier A."/>
            <person name="Kalinowski J."/>
            <person name="Ruckert C."/>
        </authorList>
    </citation>
    <scope>NUCLEOTIDE SEQUENCE</scope>
    <source>
        <strain evidence="2">VKM B-2789</strain>
    </source>
</reference>
<keyword evidence="3" id="KW-1185">Reference proteome</keyword>
<dbReference type="AlphaFoldDB" id="A0A9W6N9V5"/>
<accession>A0A9W6N9V5</accession>
<dbReference type="GO" id="GO:0006355">
    <property type="term" value="P:regulation of DNA-templated transcription"/>
    <property type="evidence" value="ECO:0007669"/>
    <property type="project" value="InterPro"/>
</dbReference>